<dbReference type="EMBL" id="JAODUO010001332">
    <property type="protein sequence ID" value="KAK2166198.1"/>
    <property type="molecule type" value="Genomic_DNA"/>
</dbReference>
<dbReference type="Proteomes" id="UP001209878">
    <property type="component" value="Unassembled WGS sequence"/>
</dbReference>
<comment type="caution">
    <text evidence="2">The sequence shown here is derived from an EMBL/GenBank/DDBJ whole genome shotgun (WGS) entry which is preliminary data.</text>
</comment>
<organism evidence="2 3">
    <name type="scientific">Ridgeia piscesae</name>
    <name type="common">Tubeworm</name>
    <dbReference type="NCBI Taxonomy" id="27915"/>
    <lineage>
        <taxon>Eukaryota</taxon>
        <taxon>Metazoa</taxon>
        <taxon>Spiralia</taxon>
        <taxon>Lophotrochozoa</taxon>
        <taxon>Annelida</taxon>
        <taxon>Polychaeta</taxon>
        <taxon>Sedentaria</taxon>
        <taxon>Canalipalpata</taxon>
        <taxon>Sabellida</taxon>
        <taxon>Siboglinidae</taxon>
        <taxon>Ridgeia</taxon>
    </lineage>
</organism>
<feature type="chain" id="PRO_5041932974" description="Secreted protein" evidence="1">
    <location>
        <begin position="28"/>
        <end position="108"/>
    </location>
</feature>
<reference evidence="2" key="1">
    <citation type="journal article" date="2023" name="Mol. Biol. Evol.">
        <title>Third-Generation Sequencing Reveals the Adaptive Role of the Epigenome in Three Deep-Sea Polychaetes.</title>
        <authorList>
            <person name="Perez M."/>
            <person name="Aroh O."/>
            <person name="Sun Y."/>
            <person name="Lan Y."/>
            <person name="Juniper S.K."/>
            <person name="Young C.R."/>
            <person name="Angers B."/>
            <person name="Qian P.Y."/>
        </authorList>
    </citation>
    <scope>NUCLEOTIDE SEQUENCE</scope>
    <source>
        <strain evidence="2">R07B-5</strain>
    </source>
</reference>
<evidence type="ECO:0000313" key="3">
    <source>
        <dbReference type="Proteomes" id="UP001209878"/>
    </source>
</evidence>
<accession>A0AAD9K8Y8</accession>
<feature type="signal peptide" evidence="1">
    <location>
        <begin position="1"/>
        <end position="27"/>
    </location>
</feature>
<evidence type="ECO:0000256" key="1">
    <source>
        <dbReference type="SAM" id="SignalP"/>
    </source>
</evidence>
<proteinExistence type="predicted"/>
<keyword evidence="1" id="KW-0732">Signal</keyword>
<gene>
    <name evidence="2" type="ORF">NP493_1330g01010</name>
</gene>
<sequence>MRQKTVHFRACWFVLFLDPTTLPPARSHGQMHLARVYFQHPIATTITLQLGRVRDVSPVSPCAGMQRPMNLTLSLLLYSLRTSICHYYFCSYLSCLPSSNLRLFLLIF</sequence>
<evidence type="ECO:0000313" key="2">
    <source>
        <dbReference type="EMBL" id="KAK2166198.1"/>
    </source>
</evidence>
<evidence type="ECO:0008006" key="4">
    <source>
        <dbReference type="Google" id="ProtNLM"/>
    </source>
</evidence>
<keyword evidence="3" id="KW-1185">Reference proteome</keyword>
<protein>
    <recommendedName>
        <fullName evidence="4">Secreted protein</fullName>
    </recommendedName>
</protein>
<dbReference type="AlphaFoldDB" id="A0AAD9K8Y8"/>
<name>A0AAD9K8Y8_RIDPI</name>